<comment type="function">
    <text evidence="1">Mediates high-affinity intracellular uptake of the rare oligo-element molybdenum.</text>
</comment>
<feature type="transmembrane region" description="Helical" evidence="12">
    <location>
        <begin position="285"/>
        <end position="304"/>
    </location>
</feature>
<keyword evidence="14" id="KW-1185">Reference proteome</keyword>
<feature type="transmembrane region" description="Helical" evidence="12">
    <location>
        <begin position="90"/>
        <end position="113"/>
    </location>
</feature>
<dbReference type="PaxDb" id="35128-Thaps37793"/>
<evidence type="ECO:0000256" key="9">
    <source>
        <dbReference type="ARBA" id="ARBA00023136"/>
    </source>
</evidence>
<evidence type="ECO:0000256" key="2">
    <source>
        <dbReference type="ARBA" id="ARBA00004651"/>
    </source>
</evidence>
<evidence type="ECO:0000256" key="12">
    <source>
        <dbReference type="SAM" id="Phobius"/>
    </source>
</evidence>
<evidence type="ECO:0000256" key="7">
    <source>
        <dbReference type="ARBA" id="ARBA00022989"/>
    </source>
</evidence>
<evidence type="ECO:0000256" key="8">
    <source>
        <dbReference type="ARBA" id="ARBA00023065"/>
    </source>
</evidence>
<organism evidence="13 14">
    <name type="scientific">Thalassiosira pseudonana</name>
    <name type="common">Marine diatom</name>
    <name type="synonym">Cyclotella nana</name>
    <dbReference type="NCBI Taxonomy" id="35128"/>
    <lineage>
        <taxon>Eukaryota</taxon>
        <taxon>Sar</taxon>
        <taxon>Stramenopiles</taxon>
        <taxon>Ochrophyta</taxon>
        <taxon>Bacillariophyta</taxon>
        <taxon>Coscinodiscophyceae</taxon>
        <taxon>Thalassiosirophycidae</taxon>
        <taxon>Thalassiosirales</taxon>
        <taxon>Thalassiosiraceae</taxon>
        <taxon>Thalassiosira</taxon>
    </lineage>
</organism>
<keyword evidence="7 12" id="KW-1133">Transmembrane helix</keyword>
<comment type="subcellular location">
    <subcellularLocation>
        <location evidence="2">Cell membrane</location>
        <topology evidence="2">Multi-pass membrane protein</topology>
    </subcellularLocation>
</comment>
<evidence type="ECO:0000256" key="6">
    <source>
        <dbReference type="ARBA" id="ARBA00022692"/>
    </source>
</evidence>
<dbReference type="PANTHER" id="PTHR23516:SF1">
    <property type="entry name" value="MOLYBDATE-ANION TRANSPORTER"/>
    <property type="match status" value="1"/>
</dbReference>
<accession>B8LCL0</accession>
<dbReference type="InterPro" id="IPR008509">
    <property type="entry name" value="MOT2/MFSD5"/>
</dbReference>
<feature type="non-terminal residue" evidence="13">
    <location>
        <position position="398"/>
    </location>
</feature>
<dbReference type="Pfam" id="PF05631">
    <property type="entry name" value="MFS_5"/>
    <property type="match status" value="1"/>
</dbReference>
<dbReference type="GO" id="GO:0006811">
    <property type="term" value="P:monoatomic ion transport"/>
    <property type="evidence" value="ECO:0007669"/>
    <property type="project" value="UniProtKB-KW"/>
</dbReference>
<dbReference type="GO" id="GO:0005886">
    <property type="term" value="C:plasma membrane"/>
    <property type="evidence" value="ECO:0007669"/>
    <property type="project" value="UniProtKB-SubCell"/>
</dbReference>
<dbReference type="Proteomes" id="UP000001449">
    <property type="component" value="Chromosome 16"/>
</dbReference>
<reference evidence="13 14" key="2">
    <citation type="journal article" date="2008" name="Nature">
        <title>The Phaeodactylum genome reveals the evolutionary history of diatom genomes.</title>
        <authorList>
            <person name="Bowler C."/>
            <person name="Allen A.E."/>
            <person name="Badger J.H."/>
            <person name="Grimwood J."/>
            <person name="Jabbari K."/>
            <person name="Kuo A."/>
            <person name="Maheswari U."/>
            <person name="Martens C."/>
            <person name="Maumus F."/>
            <person name="Otillar R.P."/>
            <person name="Rayko E."/>
            <person name="Salamov A."/>
            <person name="Vandepoele K."/>
            <person name="Beszteri B."/>
            <person name="Gruber A."/>
            <person name="Heijde M."/>
            <person name="Katinka M."/>
            <person name="Mock T."/>
            <person name="Valentin K."/>
            <person name="Verret F."/>
            <person name="Berges J.A."/>
            <person name="Brownlee C."/>
            <person name="Cadoret J.P."/>
            <person name="Chiovitti A."/>
            <person name="Choi C.J."/>
            <person name="Coesel S."/>
            <person name="De Martino A."/>
            <person name="Detter J.C."/>
            <person name="Durkin C."/>
            <person name="Falciatore A."/>
            <person name="Fournet J."/>
            <person name="Haruta M."/>
            <person name="Huysman M.J."/>
            <person name="Jenkins B.D."/>
            <person name="Jiroutova K."/>
            <person name="Jorgensen R.E."/>
            <person name="Joubert Y."/>
            <person name="Kaplan A."/>
            <person name="Kroger N."/>
            <person name="Kroth P.G."/>
            <person name="La Roche J."/>
            <person name="Lindquist E."/>
            <person name="Lommer M."/>
            <person name="Martin-Jezequel V."/>
            <person name="Lopez P.J."/>
            <person name="Lucas S."/>
            <person name="Mangogna M."/>
            <person name="McGinnis K."/>
            <person name="Medlin L.K."/>
            <person name="Montsant A."/>
            <person name="Oudot-Le Secq M.P."/>
            <person name="Napoli C."/>
            <person name="Obornik M."/>
            <person name="Parker M.S."/>
            <person name="Petit J.L."/>
            <person name="Porcel B.M."/>
            <person name="Poulsen N."/>
            <person name="Robison M."/>
            <person name="Rychlewski L."/>
            <person name="Rynearson T.A."/>
            <person name="Schmutz J."/>
            <person name="Shapiro H."/>
            <person name="Siaut M."/>
            <person name="Stanley M."/>
            <person name="Sussman M.R."/>
            <person name="Taylor A.R."/>
            <person name="Vardi A."/>
            <person name="von Dassow P."/>
            <person name="Vyverman W."/>
            <person name="Willis A."/>
            <person name="Wyrwicz L.S."/>
            <person name="Rokhsar D.S."/>
            <person name="Weissenbach J."/>
            <person name="Armbrust E.V."/>
            <person name="Green B.R."/>
            <person name="Van de Peer Y."/>
            <person name="Grigoriev I.V."/>
        </authorList>
    </citation>
    <scope>NUCLEOTIDE SEQUENCE [LARGE SCALE GENOMIC DNA]</scope>
    <source>
        <strain evidence="13 14">CCMP1335</strain>
    </source>
</reference>
<feature type="transmembrane region" description="Helical" evidence="12">
    <location>
        <begin position="349"/>
        <end position="369"/>
    </location>
</feature>
<feature type="non-terminal residue" evidence="13">
    <location>
        <position position="1"/>
    </location>
</feature>
<keyword evidence="8" id="KW-0406">Ion transport</keyword>
<evidence type="ECO:0000256" key="4">
    <source>
        <dbReference type="ARBA" id="ARBA00022448"/>
    </source>
</evidence>
<dbReference type="EMBL" id="DS999417">
    <property type="protein sequence ID" value="EED86917.1"/>
    <property type="molecule type" value="Genomic_DNA"/>
</dbReference>
<keyword evidence="4" id="KW-0813">Transport</keyword>
<reference evidence="13 14" key="1">
    <citation type="journal article" date="2004" name="Science">
        <title>The genome of the diatom Thalassiosira pseudonana: ecology, evolution, and metabolism.</title>
        <authorList>
            <person name="Armbrust E.V."/>
            <person name="Berges J.A."/>
            <person name="Bowler C."/>
            <person name="Green B.R."/>
            <person name="Martinez D."/>
            <person name="Putnam N.H."/>
            <person name="Zhou S."/>
            <person name="Allen A.E."/>
            <person name="Apt K.E."/>
            <person name="Bechner M."/>
            <person name="Brzezinski M.A."/>
            <person name="Chaal B.K."/>
            <person name="Chiovitti A."/>
            <person name="Davis A.K."/>
            <person name="Demarest M.S."/>
            <person name="Detter J.C."/>
            <person name="Glavina T."/>
            <person name="Goodstein D."/>
            <person name="Hadi M.Z."/>
            <person name="Hellsten U."/>
            <person name="Hildebrand M."/>
            <person name="Jenkins B.D."/>
            <person name="Jurka J."/>
            <person name="Kapitonov V.V."/>
            <person name="Kroger N."/>
            <person name="Lau W.W."/>
            <person name="Lane T.W."/>
            <person name="Larimer F.W."/>
            <person name="Lippmeier J.C."/>
            <person name="Lucas S."/>
            <person name="Medina M."/>
            <person name="Montsant A."/>
            <person name="Obornik M."/>
            <person name="Parker M.S."/>
            <person name="Palenik B."/>
            <person name="Pazour G.J."/>
            <person name="Richardson P.M."/>
            <person name="Rynearson T.A."/>
            <person name="Saito M.A."/>
            <person name="Schwartz D.C."/>
            <person name="Thamatrakoln K."/>
            <person name="Valentin K."/>
            <person name="Vardi A."/>
            <person name="Wilkerson F.P."/>
            <person name="Rokhsar D.S."/>
        </authorList>
    </citation>
    <scope>NUCLEOTIDE SEQUENCE [LARGE SCALE GENOMIC DNA]</scope>
    <source>
        <strain evidence="13 14">CCMP1335</strain>
    </source>
</reference>
<evidence type="ECO:0000313" key="14">
    <source>
        <dbReference type="Proteomes" id="UP000001449"/>
    </source>
</evidence>
<keyword evidence="9 12" id="KW-0472">Membrane</keyword>
<feature type="transmembrane region" description="Helical" evidence="12">
    <location>
        <begin position="37"/>
        <end position="55"/>
    </location>
</feature>
<proteinExistence type="predicted"/>
<keyword evidence="5" id="KW-1003">Cell membrane</keyword>
<feature type="transmembrane region" description="Helical" evidence="12">
    <location>
        <begin position="316"/>
        <end position="337"/>
    </location>
</feature>
<dbReference type="InterPro" id="IPR036259">
    <property type="entry name" value="MFS_trans_sf"/>
</dbReference>
<dbReference type="InParanoid" id="B8LCL0"/>
<dbReference type="PANTHER" id="PTHR23516">
    <property type="entry name" value="SAM (S-ADENOSYL METHIONINE) TRANSPORTER"/>
    <property type="match status" value="1"/>
</dbReference>
<dbReference type="Gene3D" id="1.20.1250.20">
    <property type="entry name" value="MFS general substrate transporter like domains"/>
    <property type="match status" value="2"/>
</dbReference>
<evidence type="ECO:0000256" key="3">
    <source>
        <dbReference type="ARBA" id="ARBA00021242"/>
    </source>
</evidence>
<dbReference type="SUPFAM" id="SSF103473">
    <property type="entry name" value="MFS general substrate transporter"/>
    <property type="match status" value="1"/>
</dbReference>
<feature type="transmembrane region" description="Helical" evidence="12">
    <location>
        <begin position="149"/>
        <end position="172"/>
    </location>
</feature>
<dbReference type="GO" id="GO:0015098">
    <property type="term" value="F:molybdate ion transmembrane transporter activity"/>
    <property type="evidence" value="ECO:0007669"/>
    <property type="project" value="InterPro"/>
</dbReference>
<keyword evidence="6 12" id="KW-0812">Transmembrane</keyword>
<dbReference type="GeneID" id="7442524"/>
<evidence type="ECO:0000313" key="13">
    <source>
        <dbReference type="EMBL" id="EED86917.1"/>
    </source>
</evidence>
<dbReference type="KEGG" id="tps:THAPSDRAFT_37793"/>
<dbReference type="eggNOG" id="KOG4332">
    <property type="taxonomic scope" value="Eukaryota"/>
</dbReference>
<evidence type="ECO:0000256" key="5">
    <source>
        <dbReference type="ARBA" id="ARBA00022475"/>
    </source>
</evidence>
<dbReference type="RefSeq" id="XP_002296716.1">
    <property type="nucleotide sequence ID" value="XM_002296680.1"/>
</dbReference>
<dbReference type="AlphaFoldDB" id="B8LCL0"/>
<name>B8LCL0_THAPS</name>
<sequence>FYQTYLPAYLFATCADWLQGPYKYALYSSYGYTQKDIAHLFVVGYGSGMVLGSVVGGLADVQGRKKLCLGYCVAYTLSVTMTHFKNYYLLLLGRVGGGVGTSLLFSVFESWLIRAHGERGLVKTNSTSGDGAANEGDERWLAKSLSVSMYGSSLVAIVSGVLANFVVARIFYVGGFVAAFDVCLPVLLICAILIMVLWEENYGEAHSQDANGMFAMLWNGILTTWQTPEILMCCIIGSFFEGSMYIFIFLWTPALTAIQTEINQHGDENGKTYKDNAHDDDELPFGWIFSSFMVCCMLGTMAFSQLSNAGISASKCLVGILALSSISCVAMACPFHGGSDASGAYSTQYLGMLLYEFCIGAYYPAMGTVKGTIVPEDQRAAIYNVFRLPLNLLVLLYL</sequence>
<gene>
    <name evidence="13" type="ORF">THAPSDRAFT_37793</name>
</gene>
<protein>
    <recommendedName>
        <fullName evidence="3">Molybdate-anion transporter</fullName>
    </recommendedName>
    <alternativeName>
        <fullName evidence="10">Major facilitator superfamily domain-containing protein 5</fullName>
    </alternativeName>
    <alternativeName>
        <fullName evidence="11">Molybdate transporter 2 homolog</fullName>
    </alternativeName>
</protein>
<dbReference type="HOGENOM" id="CLU_034007_2_0_1"/>
<evidence type="ECO:0000256" key="10">
    <source>
        <dbReference type="ARBA" id="ARBA00030646"/>
    </source>
</evidence>
<evidence type="ECO:0000256" key="11">
    <source>
        <dbReference type="ARBA" id="ARBA00032555"/>
    </source>
</evidence>
<feature type="transmembrane region" description="Helical" evidence="12">
    <location>
        <begin position="178"/>
        <end position="198"/>
    </location>
</feature>
<evidence type="ECO:0000256" key="1">
    <source>
        <dbReference type="ARBA" id="ARBA00003019"/>
    </source>
</evidence>